<protein>
    <submittedName>
        <fullName evidence="4">WYL domain-containing protein</fullName>
    </submittedName>
</protein>
<accession>A0A1I7KIN2</accession>
<dbReference type="PANTHER" id="PTHR34580">
    <property type="match status" value="1"/>
</dbReference>
<evidence type="ECO:0000313" key="4">
    <source>
        <dbReference type="EMBL" id="SFU97290.1"/>
    </source>
</evidence>
<evidence type="ECO:0000259" key="1">
    <source>
        <dbReference type="Pfam" id="PF13280"/>
    </source>
</evidence>
<feature type="domain" description="WYL" evidence="1">
    <location>
        <begin position="125"/>
        <end position="190"/>
    </location>
</feature>
<dbReference type="InterPro" id="IPR059019">
    <property type="entry name" value="WHD_CapW"/>
</dbReference>
<dbReference type="InterPro" id="IPR051534">
    <property type="entry name" value="CBASS_pafABC_assoc_protein"/>
</dbReference>
<dbReference type="InterPro" id="IPR016634">
    <property type="entry name" value="CapW-like"/>
</dbReference>
<dbReference type="InterPro" id="IPR026881">
    <property type="entry name" value="WYL_dom"/>
</dbReference>
<dbReference type="PROSITE" id="PS52050">
    <property type="entry name" value="WYL"/>
    <property type="match status" value="1"/>
</dbReference>
<name>A0A1I7KIN2_9BURK</name>
<dbReference type="OrthoDB" id="6400324at2"/>
<evidence type="ECO:0000313" key="5">
    <source>
        <dbReference type="Proteomes" id="UP000183656"/>
    </source>
</evidence>
<feature type="domain" description="DNA-binding transcriptional repressor CapW winged helix-turn-helix" evidence="3">
    <location>
        <begin position="12"/>
        <end position="92"/>
    </location>
</feature>
<sequence length="290" mass="33323">MKFAADKIRWGTERRLEFIEFRLYWEGGVRRGDITEKFGVSTPQASADLGLYQQLAPGNLMYDASEKRYISTENFTPIFLDLRADVYLAHLHDASGVRVRLMDSWMGYIPSAALMPVPTRRVKSDVLRALARAIREKRSIEVSYQSMNNANLDKAWRWLSPHSLVNDGARWHVRAFCHNRRAFRDFLLSRCDATRGLGSAEGDITNDTAWNELFEVLLHPNPKLNEPQKRGVMEDYEMVDGKLSIPIRKALLFYFEKNLRLDVPDVEGNPAATPLKILNYEDFKIAMSHG</sequence>
<dbReference type="InterPro" id="IPR059020">
    <property type="entry name" value="CapW_CTD"/>
</dbReference>
<keyword evidence="5" id="KW-1185">Reference proteome</keyword>
<dbReference type="Pfam" id="PF26107">
    <property type="entry name" value="BrxR_CTD"/>
    <property type="match status" value="1"/>
</dbReference>
<dbReference type="STRING" id="343013.SAMN04489707_10539"/>
<evidence type="ECO:0000259" key="2">
    <source>
        <dbReference type="Pfam" id="PF26107"/>
    </source>
</evidence>
<dbReference type="Pfam" id="PF26109">
    <property type="entry name" value="WHD_BrxR"/>
    <property type="match status" value="1"/>
</dbReference>
<dbReference type="PIRSF" id="PIRSF015558">
    <property type="entry name" value="Txn_reg_DeoR_prd"/>
    <property type="match status" value="1"/>
</dbReference>
<dbReference type="RefSeq" id="WP_054257776.1">
    <property type="nucleotide sequence ID" value="NZ_CYIG01000055.1"/>
</dbReference>
<dbReference type="Proteomes" id="UP000183656">
    <property type="component" value="Unassembled WGS sequence"/>
</dbReference>
<dbReference type="PANTHER" id="PTHR34580:SF3">
    <property type="entry name" value="PROTEIN PAFB"/>
    <property type="match status" value="1"/>
</dbReference>
<gene>
    <name evidence="4" type="ORF">SAMN04489707_10539</name>
</gene>
<feature type="domain" description="DNA-binding transcriptional repressor CapW C-terminal dimerisation" evidence="2">
    <location>
        <begin position="214"/>
        <end position="282"/>
    </location>
</feature>
<evidence type="ECO:0000259" key="3">
    <source>
        <dbReference type="Pfam" id="PF26109"/>
    </source>
</evidence>
<reference evidence="4 5" key="1">
    <citation type="submission" date="2016-10" db="EMBL/GenBank/DDBJ databases">
        <authorList>
            <person name="de Groot N.N."/>
        </authorList>
    </citation>
    <scope>NUCLEOTIDE SEQUENCE [LARGE SCALE GENOMIC DNA]</scope>
    <source>
        <strain evidence="4 5">R-24608</strain>
    </source>
</reference>
<proteinExistence type="predicted"/>
<organism evidence="4 5">
    <name type="scientific">Paenacidovorax caeni</name>
    <dbReference type="NCBI Taxonomy" id="343013"/>
    <lineage>
        <taxon>Bacteria</taxon>
        <taxon>Pseudomonadati</taxon>
        <taxon>Pseudomonadota</taxon>
        <taxon>Betaproteobacteria</taxon>
        <taxon>Burkholderiales</taxon>
        <taxon>Comamonadaceae</taxon>
        <taxon>Paenacidovorax</taxon>
    </lineage>
</organism>
<dbReference type="Pfam" id="PF13280">
    <property type="entry name" value="WYL"/>
    <property type="match status" value="1"/>
</dbReference>
<dbReference type="EMBL" id="FPBX01000053">
    <property type="protein sequence ID" value="SFU97290.1"/>
    <property type="molecule type" value="Genomic_DNA"/>
</dbReference>
<dbReference type="AlphaFoldDB" id="A0A1I7KIN2"/>